<dbReference type="InterPro" id="IPR013320">
    <property type="entry name" value="ConA-like_dom_sf"/>
</dbReference>
<dbReference type="PANTHER" id="PTHR31953">
    <property type="entry name" value="BETA-FRUCTOFURANOSIDASE, INSOLUBLE ISOENZYME CWINV1-RELATED"/>
    <property type="match status" value="1"/>
</dbReference>
<dbReference type="EMBL" id="LEKV01005126">
    <property type="protein sequence ID" value="KVH89904.1"/>
    <property type="molecule type" value="Genomic_DNA"/>
</dbReference>
<dbReference type="AlphaFoldDB" id="A0A118JSZ9"/>
<feature type="non-terminal residue" evidence="1">
    <location>
        <position position="1"/>
    </location>
</feature>
<dbReference type="InterPro" id="IPR050551">
    <property type="entry name" value="Fructan_Metab_Enzymes"/>
</dbReference>
<dbReference type="Gene3D" id="2.60.120.560">
    <property type="entry name" value="Exo-inulinase, domain 1"/>
    <property type="match status" value="1"/>
</dbReference>
<keyword evidence="2" id="KW-1185">Reference proteome</keyword>
<sequence>TTRKRLIRWPVKETEQLRDKKHHVTYSSKNLKGESLFEVSGITASQVDIEVSFMLPKLEEVEVLDPNWNDPQLLCSAKTATVGGRAGPFGLLVMASENLAEQTAIDHSVIESFGGEGRACITAEFTRDFSSIKKPISMLLTMEVLMLLFQS</sequence>
<dbReference type="SUPFAM" id="SSF49899">
    <property type="entry name" value="Concanavalin A-like lectins/glucanases"/>
    <property type="match status" value="1"/>
</dbReference>
<dbReference type="Gramene" id="KVH89904">
    <property type="protein sequence ID" value="KVH89904"/>
    <property type="gene ID" value="Ccrd_008103"/>
</dbReference>
<dbReference type="STRING" id="59895.A0A118JSZ9"/>
<gene>
    <name evidence="1" type="ORF">Ccrd_008103</name>
</gene>
<reference evidence="1 2" key="1">
    <citation type="journal article" date="2016" name="Sci. Rep.">
        <title>The genome sequence of the outbreeding globe artichoke constructed de novo incorporating a phase-aware low-pass sequencing strategy of F1 progeny.</title>
        <authorList>
            <person name="Scaglione D."/>
            <person name="Reyes-Chin-Wo S."/>
            <person name="Acquadro A."/>
            <person name="Froenicke L."/>
            <person name="Portis E."/>
            <person name="Beitel C."/>
            <person name="Tirone M."/>
            <person name="Mauro R."/>
            <person name="Lo Monaco A."/>
            <person name="Mauromicale G."/>
            <person name="Faccioli P."/>
            <person name="Cattivelli L."/>
            <person name="Rieseberg L."/>
            <person name="Michelmore R."/>
            <person name="Lanteri S."/>
        </authorList>
    </citation>
    <scope>NUCLEOTIDE SEQUENCE [LARGE SCALE GENOMIC DNA]</scope>
    <source>
        <strain evidence="1">2C</strain>
    </source>
</reference>
<dbReference type="SMR" id="A0A118JSZ9"/>
<accession>A0A118JSZ9</accession>
<protein>
    <submittedName>
        <fullName evidence="1">Concanavalin A-like lectin/glucanase superfamily</fullName>
    </submittedName>
</protein>
<organism evidence="1 2">
    <name type="scientific">Cynara cardunculus var. scolymus</name>
    <name type="common">Globe artichoke</name>
    <name type="synonym">Cynara scolymus</name>
    <dbReference type="NCBI Taxonomy" id="59895"/>
    <lineage>
        <taxon>Eukaryota</taxon>
        <taxon>Viridiplantae</taxon>
        <taxon>Streptophyta</taxon>
        <taxon>Embryophyta</taxon>
        <taxon>Tracheophyta</taxon>
        <taxon>Spermatophyta</taxon>
        <taxon>Magnoliopsida</taxon>
        <taxon>eudicotyledons</taxon>
        <taxon>Gunneridae</taxon>
        <taxon>Pentapetalae</taxon>
        <taxon>asterids</taxon>
        <taxon>campanulids</taxon>
        <taxon>Asterales</taxon>
        <taxon>Asteraceae</taxon>
        <taxon>Carduoideae</taxon>
        <taxon>Cardueae</taxon>
        <taxon>Carduinae</taxon>
        <taxon>Cynara</taxon>
    </lineage>
</organism>
<comment type="caution">
    <text evidence="1">The sequence shown here is derived from an EMBL/GenBank/DDBJ whole genome shotgun (WGS) entry which is preliminary data.</text>
</comment>
<evidence type="ECO:0000313" key="2">
    <source>
        <dbReference type="Proteomes" id="UP000243975"/>
    </source>
</evidence>
<dbReference type="Proteomes" id="UP000243975">
    <property type="component" value="Unassembled WGS sequence"/>
</dbReference>
<proteinExistence type="predicted"/>
<name>A0A118JSZ9_CYNCS</name>
<evidence type="ECO:0000313" key="1">
    <source>
        <dbReference type="EMBL" id="KVH89904.1"/>
    </source>
</evidence>